<keyword evidence="8 16" id="KW-0812">Transmembrane</keyword>
<dbReference type="PANTHER" id="PTHR12317">
    <property type="entry name" value="DIACYLGLYCEROL O-ACYLTRANSFERASE"/>
    <property type="match status" value="1"/>
</dbReference>
<keyword evidence="11 16" id="KW-1133">Transmembrane helix</keyword>
<evidence type="ECO:0000256" key="16">
    <source>
        <dbReference type="RuleBase" id="RU367023"/>
    </source>
</evidence>
<comment type="pathway">
    <text evidence="3">Lipid metabolism.</text>
</comment>
<evidence type="ECO:0000256" key="9">
    <source>
        <dbReference type="ARBA" id="ARBA00022798"/>
    </source>
</evidence>
<comment type="subcellular location">
    <subcellularLocation>
        <location evidence="1 16">Endoplasmic reticulum membrane</location>
        <topology evidence="1 16">Multi-pass membrane protein</topology>
    </subcellularLocation>
</comment>
<dbReference type="PANTHER" id="PTHR12317:SF0">
    <property type="entry name" value="ACYLTRANSFERASE"/>
    <property type="match status" value="1"/>
</dbReference>
<comment type="caution">
    <text evidence="16">Lacks conserved residue(s) required for the propagation of feature annotation.</text>
</comment>
<keyword evidence="7 18" id="KW-0808">Transferase</keyword>
<keyword evidence="10 16" id="KW-0256">Endoplasmic reticulum</keyword>
<comment type="caution">
    <text evidence="18">The sequence shown here is derived from an EMBL/GenBank/DDBJ whole genome shotgun (WGS) entry which is preliminary data.</text>
</comment>
<dbReference type="OMA" id="FWFTCAN"/>
<dbReference type="OrthoDB" id="264532at2759"/>
<evidence type="ECO:0000256" key="3">
    <source>
        <dbReference type="ARBA" id="ARBA00005189"/>
    </source>
</evidence>
<evidence type="ECO:0000256" key="11">
    <source>
        <dbReference type="ARBA" id="ARBA00022989"/>
    </source>
</evidence>
<dbReference type="GO" id="GO:0019432">
    <property type="term" value="P:triglyceride biosynthetic process"/>
    <property type="evidence" value="ECO:0007669"/>
    <property type="project" value="UniProtKB-UniRule"/>
</dbReference>
<comment type="pathway">
    <text evidence="2 16">Glycerolipid metabolism; triacylglycerol biosynthesis.</text>
</comment>
<evidence type="ECO:0000256" key="8">
    <source>
        <dbReference type="ARBA" id="ARBA00022692"/>
    </source>
</evidence>
<dbReference type="STRING" id="1220162.K1VXJ7"/>
<dbReference type="InParanoid" id="K1VXJ7"/>
<dbReference type="InterPro" id="IPR007130">
    <property type="entry name" value="DAGAT"/>
</dbReference>
<feature type="compositionally biased region" description="Low complexity" evidence="17">
    <location>
        <begin position="31"/>
        <end position="49"/>
    </location>
</feature>
<dbReference type="AlphaFoldDB" id="K1VXJ7"/>
<evidence type="ECO:0000256" key="1">
    <source>
        <dbReference type="ARBA" id="ARBA00004477"/>
    </source>
</evidence>
<evidence type="ECO:0000256" key="17">
    <source>
        <dbReference type="SAM" id="MobiDB-lite"/>
    </source>
</evidence>
<evidence type="ECO:0000256" key="5">
    <source>
        <dbReference type="ARBA" id="ARBA00013244"/>
    </source>
</evidence>
<proteinExistence type="inferred from homology"/>
<protein>
    <recommendedName>
        <fullName evidence="5 16">Diacylglycerol O-acyltransferase</fullName>
        <ecNumber evidence="5 16">2.3.1.20</ecNumber>
    </recommendedName>
</protein>
<dbReference type="UniPathway" id="UPA00282"/>
<evidence type="ECO:0000256" key="12">
    <source>
        <dbReference type="ARBA" id="ARBA00023098"/>
    </source>
</evidence>
<gene>
    <name evidence="18" type="ORF">A1Q2_01431</name>
</gene>
<evidence type="ECO:0000256" key="13">
    <source>
        <dbReference type="ARBA" id="ARBA00023136"/>
    </source>
</evidence>
<sequence length="417" mass="46608">MASETSSPSSPAGHFSPLPDNDSGLRLRFTQGLPSPSQSFSLSLPGSQPASQPVSTPASEDGMSRAPSLLHLNGNHGSAPHSPEIEHSQLSLKTKTKPRNRKHSKTQSLSSTKSAKSPLLDALKLPDINIPRPVQIQFAPLHIPPHRRLQTAAVATWALLMPLSLIIYFFALSLPFLWPIVIPYTIWVLFIDKAQYRGGRPKEWARRFFLWKYFAHSNFKIPVYRDLLMLHGISSVSKRACKNILKLGPGNAITIVVGGAAESLSAHPGTFDLTLKKRLGFIKVAMREGADLVPVFSFGENDIYDQLANEKGSKVYKLQKKFQALFGFTLPLFHGRGIFNYNYGLMPFRHPIVSVIGRPIKVEQCTNPTTEQIHEVQKQYIDELVRIWDKYKDLYAKNRTKELTLVEFLPVPPVGIS</sequence>
<keyword evidence="9" id="KW-0319">Glycerol metabolism</keyword>
<feature type="compositionally biased region" description="Polar residues" evidence="17">
    <location>
        <begin position="106"/>
        <end position="115"/>
    </location>
</feature>
<evidence type="ECO:0000256" key="10">
    <source>
        <dbReference type="ARBA" id="ARBA00022824"/>
    </source>
</evidence>
<evidence type="ECO:0000313" key="18">
    <source>
        <dbReference type="EMBL" id="EKD04212.1"/>
    </source>
</evidence>
<dbReference type="FunCoup" id="K1VXJ7">
    <property type="interactions" value="62"/>
</dbReference>
<organism evidence="18 19">
    <name type="scientific">Trichosporon asahii var. asahii (strain CBS 8904)</name>
    <name type="common">Yeast</name>
    <dbReference type="NCBI Taxonomy" id="1220162"/>
    <lineage>
        <taxon>Eukaryota</taxon>
        <taxon>Fungi</taxon>
        <taxon>Dikarya</taxon>
        <taxon>Basidiomycota</taxon>
        <taxon>Agaricomycotina</taxon>
        <taxon>Tremellomycetes</taxon>
        <taxon>Trichosporonales</taxon>
        <taxon>Trichosporonaceae</taxon>
        <taxon>Trichosporon</taxon>
    </lineage>
</organism>
<feature type="compositionally biased region" description="Basic residues" evidence="17">
    <location>
        <begin position="94"/>
        <end position="105"/>
    </location>
</feature>
<reference evidence="18 19" key="1">
    <citation type="journal article" date="2012" name="Eukaryot. Cell">
        <title>Genome sequence of the Trichosporon asahii environmental strain CBS 8904.</title>
        <authorList>
            <person name="Yang R.Y."/>
            <person name="Li H.T."/>
            <person name="Zhu H."/>
            <person name="Zhou G.P."/>
            <person name="Wang M."/>
            <person name="Wang L."/>
        </authorList>
    </citation>
    <scope>NUCLEOTIDE SEQUENCE [LARGE SCALE GENOMIC DNA]</scope>
    <source>
        <strain evidence="18 19">CBS 8904</strain>
    </source>
</reference>
<dbReference type="GO" id="GO:0006071">
    <property type="term" value="P:glycerol metabolic process"/>
    <property type="evidence" value="ECO:0007669"/>
    <property type="project" value="UniProtKB-UniRule"/>
</dbReference>
<evidence type="ECO:0000256" key="14">
    <source>
        <dbReference type="ARBA" id="ARBA00023315"/>
    </source>
</evidence>
<dbReference type="Pfam" id="PF03982">
    <property type="entry name" value="DAGAT"/>
    <property type="match status" value="1"/>
</dbReference>
<feature type="compositionally biased region" description="Polar residues" evidence="17">
    <location>
        <begin position="1"/>
        <end position="10"/>
    </location>
</feature>
<dbReference type="GO" id="GO:0005789">
    <property type="term" value="C:endoplasmic reticulum membrane"/>
    <property type="evidence" value="ECO:0007669"/>
    <property type="project" value="UniProtKB-SubCell"/>
</dbReference>
<dbReference type="eggNOG" id="KOG0831">
    <property type="taxonomic scope" value="Eukaryota"/>
</dbReference>
<feature type="region of interest" description="Disordered" evidence="17">
    <location>
        <begin position="1"/>
        <end position="115"/>
    </location>
</feature>
<dbReference type="GO" id="GO:0004144">
    <property type="term" value="F:diacylglycerol O-acyltransferase activity"/>
    <property type="evidence" value="ECO:0007669"/>
    <property type="project" value="UniProtKB-UniRule"/>
</dbReference>
<dbReference type="EMBL" id="AMBO01000229">
    <property type="protein sequence ID" value="EKD04212.1"/>
    <property type="molecule type" value="Genomic_DNA"/>
</dbReference>
<dbReference type="CDD" id="cd07987">
    <property type="entry name" value="LPLAT_MGAT-like"/>
    <property type="match status" value="1"/>
</dbReference>
<keyword evidence="14 16" id="KW-0012">Acyltransferase</keyword>
<evidence type="ECO:0000256" key="6">
    <source>
        <dbReference type="ARBA" id="ARBA00022516"/>
    </source>
</evidence>
<dbReference type="Proteomes" id="UP000006757">
    <property type="component" value="Unassembled WGS sequence"/>
</dbReference>
<accession>K1VXJ7</accession>
<evidence type="ECO:0000256" key="2">
    <source>
        <dbReference type="ARBA" id="ARBA00004771"/>
    </source>
</evidence>
<evidence type="ECO:0000256" key="15">
    <source>
        <dbReference type="ARBA" id="ARBA00048109"/>
    </source>
</evidence>
<name>K1VXJ7_TRIAC</name>
<comment type="similarity">
    <text evidence="4 16">Belongs to the diacylglycerol acyltransferase family.</text>
</comment>
<evidence type="ECO:0000256" key="7">
    <source>
        <dbReference type="ARBA" id="ARBA00022679"/>
    </source>
</evidence>
<feature type="transmembrane region" description="Helical" evidence="16">
    <location>
        <begin position="176"/>
        <end position="192"/>
    </location>
</feature>
<evidence type="ECO:0000313" key="19">
    <source>
        <dbReference type="Proteomes" id="UP000006757"/>
    </source>
</evidence>
<keyword evidence="13 16" id="KW-0472">Membrane</keyword>
<keyword evidence="19" id="KW-1185">Reference proteome</keyword>
<comment type="function">
    <text evidence="16">Catalyzes the terminal and only committed step in triacylglycerol synthesis by using diacylglycerol and fatty acyl CoA as substrates.</text>
</comment>
<dbReference type="HOGENOM" id="CLU_023995_3_2_1"/>
<comment type="catalytic activity">
    <reaction evidence="15 16">
        <text>an acyl-CoA + a 1,2-diacyl-sn-glycerol = a triacyl-sn-glycerol + CoA</text>
        <dbReference type="Rhea" id="RHEA:10868"/>
        <dbReference type="ChEBI" id="CHEBI:17815"/>
        <dbReference type="ChEBI" id="CHEBI:57287"/>
        <dbReference type="ChEBI" id="CHEBI:58342"/>
        <dbReference type="ChEBI" id="CHEBI:64615"/>
        <dbReference type="EC" id="2.3.1.20"/>
    </reaction>
</comment>
<keyword evidence="6 16" id="KW-0444">Lipid biosynthesis</keyword>
<evidence type="ECO:0000256" key="4">
    <source>
        <dbReference type="ARBA" id="ARBA00005420"/>
    </source>
</evidence>
<dbReference type="EC" id="2.3.1.20" evidence="5 16"/>
<keyword evidence="12 16" id="KW-0443">Lipid metabolism</keyword>